<sequence length="51" mass="5739">MLQENSNYIIDSKAIKPKEVISIPVFLAKLIQEKYFVGQTGNLWVGNELSA</sequence>
<dbReference type="InterPro" id="IPR046141">
    <property type="entry name" value="DUF6143"/>
</dbReference>
<protein>
    <submittedName>
        <fullName evidence="1">Uncharacterized protein</fullName>
    </submittedName>
</protein>
<dbReference type="OrthoDB" id="2858798at2"/>
<reference evidence="1 2" key="1">
    <citation type="submission" date="2016-04" db="EMBL/GenBank/DDBJ databases">
        <title>Genome sequence of Clostridium magnum DSM 2767.</title>
        <authorList>
            <person name="Poehlein A."/>
            <person name="Uhlig R."/>
            <person name="Fischer R."/>
            <person name="Bahl H."/>
            <person name="Daniel R."/>
        </authorList>
    </citation>
    <scope>NUCLEOTIDE SEQUENCE [LARGE SCALE GENOMIC DNA]</scope>
    <source>
        <strain evidence="1 2">DSM 2767</strain>
    </source>
</reference>
<name>A0A162TAF0_9CLOT</name>
<dbReference type="AlphaFoldDB" id="A0A162TAF0"/>
<dbReference type="EMBL" id="LWAE01000002">
    <property type="protein sequence ID" value="KZL92409.1"/>
    <property type="molecule type" value="Genomic_DNA"/>
</dbReference>
<accession>A0A162TAF0</accession>
<gene>
    <name evidence="1" type="ORF">CLMAG_22180</name>
</gene>
<keyword evidence="2" id="KW-1185">Reference proteome</keyword>
<evidence type="ECO:0000313" key="2">
    <source>
        <dbReference type="Proteomes" id="UP000076603"/>
    </source>
</evidence>
<comment type="caution">
    <text evidence="1">The sequence shown here is derived from an EMBL/GenBank/DDBJ whole genome shotgun (WGS) entry which is preliminary data.</text>
</comment>
<organism evidence="1 2">
    <name type="scientific">Clostridium magnum DSM 2767</name>
    <dbReference type="NCBI Taxonomy" id="1121326"/>
    <lineage>
        <taxon>Bacteria</taxon>
        <taxon>Bacillati</taxon>
        <taxon>Bacillota</taxon>
        <taxon>Clostridia</taxon>
        <taxon>Eubacteriales</taxon>
        <taxon>Clostridiaceae</taxon>
        <taxon>Clostridium</taxon>
    </lineage>
</organism>
<dbReference type="PATRIC" id="fig|1121326.3.peg.2211"/>
<dbReference type="Proteomes" id="UP000076603">
    <property type="component" value="Unassembled WGS sequence"/>
</dbReference>
<proteinExistence type="predicted"/>
<evidence type="ECO:0000313" key="1">
    <source>
        <dbReference type="EMBL" id="KZL92409.1"/>
    </source>
</evidence>
<dbReference type="Pfam" id="PF19640">
    <property type="entry name" value="DUF6143"/>
    <property type="match status" value="1"/>
</dbReference>